<evidence type="ECO:0000256" key="1">
    <source>
        <dbReference type="ARBA" id="ARBA00004555"/>
    </source>
</evidence>
<reference evidence="6 7" key="1">
    <citation type="submission" date="2023-11" db="EMBL/GenBank/DDBJ databases">
        <authorList>
            <person name="Okamura Y."/>
        </authorList>
    </citation>
    <scope>NUCLEOTIDE SEQUENCE [LARGE SCALE GENOMIC DNA]</scope>
</reference>
<evidence type="ECO:0000256" key="3">
    <source>
        <dbReference type="ARBA" id="ARBA00023054"/>
    </source>
</evidence>
<keyword evidence="3 4" id="KW-0175">Coiled coil</keyword>
<proteinExistence type="predicted"/>
<comment type="subcellular location">
    <subcellularLocation>
        <location evidence="1">Golgi apparatus</location>
    </subcellularLocation>
</comment>
<evidence type="ECO:0000259" key="5">
    <source>
        <dbReference type="Pfam" id="PF12325"/>
    </source>
</evidence>
<dbReference type="Pfam" id="PF12329">
    <property type="entry name" value="TMF_DNA_bd"/>
    <property type="match status" value="1"/>
</dbReference>
<feature type="domain" description="TATA element modulatory factor 1 TATA binding" evidence="5">
    <location>
        <begin position="492"/>
        <end position="560"/>
    </location>
</feature>
<dbReference type="GO" id="GO:0005794">
    <property type="term" value="C:Golgi apparatus"/>
    <property type="evidence" value="ECO:0007669"/>
    <property type="project" value="UniProtKB-SubCell"/>
</dbReference>
<comment type="caution">
    <text evidence="6">The sequence shown here is derived from an EMBL/GenBank/DDBJ whole genome shotgun (WGS) entry which is preliminary data.</text>
</comment>
<evidence type="ECO:0000256" key="2">
    <source>
        <dbReference type="ARBA" id="ARBA00023034"/>
    </source>
</evidence>
<dbReference type="InterPro" id="IPR052602">
    <property type="entry name" value="Growth_transcription_reg"/>
</dbReference>
<feature type="coiled-coil region" evidence="4">
    <location>
        <begin position="367"/>
        <end position="440"/>
    </location>
</feature>
<dbReference type="GO" id="GO:0005783">
    <property type="term" value="C:endoplasmic reticulum"/>
    <property type="evidence" value="ECO:0007669"/>
    <property type="project" value="TreeGrafter"/>
</dbReference>
<dbReference type="EMBL" id="CAVLEF010000006">
    <property type="protein sequence ID" value="CAK1544817.1"/>
    <property type="molecule type" value="Genomic_DNA"/>
</dbReference>
<protein>
    <recommendedName>
        <fullName evidence="5">TATA element modulatory factor 1 TATA binding domain-containing protein</fullName>
    </recommendedName>
</protein>
<organism evidence="6 7">
    <name type="scientific">Leptosia nina</name>
    <dbReference type="NCBI Taxonomy" id="320188"/>
    <lineage>
        <taxon>Eukaryota</taxon>
        <taxon>Metazoa</taxon>
        <taxon>Ecdysozoa</taxon>
        <taxon>Arthropoda</taxon>
        <taxon>Hexapoda</taxon>
        <taxon>Insecta</taxon>
        <taxon>Pterygota</taxon>
        <taxon>Neoptera</taxon>
        <taxon>Endopterygota</taxon>
        <taxon>Lepidoptera</taxon>
        <taxon>Glossata</taxon>
        <taxon>Ditrysia</taxon>
        <taxon>Papilionoidea</taxon>
        <taxon>Pieridae</taxon>
        <taxon>Pierinae</taxon>
        <taxon>Leptosia</taxon>
    </lineage>
</organism>
<dbReference type="Pfam" id="PF12325">
    <property type="entry name" value="TMF_TATA_bd"/>
    <property type="match status" value="1"/>
</dbReference>
<feature type="coiled-coil region" evidence="4">
    <location>
        <begin position="511"/>
        <end position="566"/>
    </location>
</feature>
<dbReference type="InterPro" id="IPR022092">
    <property type="entry name" value="TMF_DNA-bd"/>
</dbReference>
<gene>
    <name evidence="6" type="ORF">LNINA_LOCUS4528</name>
</gene>
<name>A0AAV1J620_9NEOP</name>
<keyword evidence="7" id="KW-1185">Reference proteome</keyword>
<evidence type="ECO:0000256" key="4">
    <source>
        <dbReference type="SAM" id="Coils"/>
    </source>
</evidence>
<dbReference type="AlphaFoldDB" id="A0AAV1J620"/>
<dbReference type="PANTHER" id="PTHR46515">
    <property type="entry name" value="TATA ELEMENT MODULATORY FACTOR TMF1"/>
    <property type="match status" value="1"/>
</dbReference>
<dbReference type="PANTHER" id="PTHR46515:SF1">
    <property type="entry name" value="TATA ELEMENT MODULATORY FACTOR"/>
    <property type="match status" value="1"/>
</dbReference>
<feature type="coiled-coil region" evidence="4">
    <location>
        <begin position="49"/>
        <end position="266"/>
    </location>
</feature>
<evidence type="ECO:0000313" key="7">
    <source>
        <dbReference type="Proteomes" id="UP001497472"/>
    </source>
</evidence>
<keyword evidence="2" id="KW-0333">Golgi apparatus</keyword>
<accession>A0AAV1J620</accession>
<evidence type="ECO:0000313" key="6">
    <source>
        <dbReference type="EMBL" id="CAK1544817.1"/>
    </source>
</evidence>
<dbReference type="Proteomes" id="UP001497472">
    <property type="component" value="Unassembled WGS sequence"/>
</dbReference>
<dbReference type="InterPro" id="IPR022091">
    <property type="entry name" value="TMF_TATA-bd"/>
</dbReference>
<sequence length="569" mass="65487">MAEILDARESRLMEVSRSHAELAESNACLKHQMESLLAKQESSDINTITEDYTQRLSALEKKFQQAIREKDQLRKQLDNFKQEVARKNATGVEALLKEKEDMIAQLQEEGEKLARQELQHSNIIKKLRAKERDNEQVIKGLRDKIAEQTAELDRMKRSLAAKEEVEVSQIEAVYRLTTTNKKLDAELIETKSALDDTTQNLVSTKTSLEAARHEIHELQRSVSDLQKLRSGSSQLEMERERAERKVEMLKHELQQLRMERAREEARWVSREEALRREVGEAREMGALERAEGDTMPHAALLEQVAALQRAALDRDRARAATNARLAEIETLAAKATERERLTREENAALVERLSISDSLQREAQTRLDTLTEHWRDAQNRCAQLEDELRNKTKELDELRSSTEKKITDLERRVSETERLLEEERITLDTERKRNAILQEQLSTRVDVSPPQSVISDTLSNSLWNEEVSGNAIGPLWVPQTLSLERPGTGTQSAVAALRAERDVLRTHVATLTQQVQDMQNLQEQYDALLQMYGEKEEQVEELKLDLQDVTQLYKQQLDELVALREQAKR</sequence>